<dbReference type="Gene3D" id="2.60.220.30">
    <property type="match status" value="2"/>
</dbReference>
<dbReference type="Pfam" id="PF00531">
    <property type="entry name" value="Death"/>
    <property type="match status" value="1"/>
</dbReference>
<proteinExistence type="predicted"/>
<dbReference type="InterPro" id="IPR016729">
    <property type="entry name" value="FADD"/>
</dbReference>
<gene>
    <name evidence="3" type="ORF">AWC38_SpisGene22467</name>
</gene>
<reference evidence="4" key="1">
    <citation type="journal article" date="2017" name="bioRxiv">
        <title>Comparative analysis of the genomes of Stylophora pistillata and Acropora digitifera provides evidence for extensive differences between species of corals.</title>
        <authorList>
            <person name="Voolstra C.R."/>
            <person name="Li Y."/>
            <person name="Liew Y.J."/>
            <person name="Baumgarten S."/>
            <person name="Zoccola D."/>
            <person name="Flot J.-F."/>
            <person name="Tambutte S."/>
            <person name="Allemand D."/>
            <person name="Aranda M."/>
        </authorList>
    </citation>
    <scope>NUCLEOTIDE SEQUENCE [LARGE SCALE GENOMIC DNA]</scope>
</reference>
<dbReference type="Proteomes" id="UP000225706">
    <property type="component" value="Unassembled WGS sequence"/>
</dbReference>
<feature type="region of interest" description="Disordered" evidence="1">
    <location>
        <begin position="465"/>
        <end position="486"/>
    </location>
</feature>
<accession>A0A2B4R8H4</accession>
<evidence type="ECO:0000256" key="1">
    <source>
        <dbReference type="SAM" id="MobiDB-lite"/>
    </source>
</evidence>
<dbReference type="EMBL" id="LSMT01000975">
    <property type="protein sequence ID" value="PFX13446.1"/>
    <property type="molecule type" value="Genomic_DNA"/>
</dbReference>
<organism evidence="3 4">
    <name type="scientific">Stylophora pistillata</name>
    <name type="common">Smooth cauliflower coral</name>
    <dbReference type="NCBI Taxonomy" id="50429"/>
    <lineage>
        <taxon>Eukaryota</taxon>
        <taxon>Metazoa</taxon>
        <taxon>Cnidaria</taxon>
        <taxon>Anthozoa</taxon>
        <taxon>Hexacorallia</taxon>
        <taxon>Scleractinia</taxon>
        <taxon>Astrocoeniina</taxon>
        <taxon>Pocilloporidae</taxon>
        <taxon>Stylophora</taxon>
    </lineage>
</organism>
<comment type="caution">
    <text evidence="3">The sequence shown here is derived from an EMBL/GenBank/DDBJ whole genome shotgun (WGS) entry which is preliminary data.</text>
</comment>
<evidence type="ECO:0000313" key="3">
    <source>
        <dbReference type="EMBL" id="PFX13446.1"/>
    </source>
</evidence>
<keyword evidence="4" id="KW-1185">Reference proteome</keyword>
<feature type="compositionally biased region" description="Basic and acidic residues" evidence="1">
    <location>
        <begin position="617"/>
        <end position="627"/>
    </location>
</feature>
<dbReference type="PANTHER" id="PTHR15077">
    <property type="entry name" value="FAS-ASSOCIATING DEATH DOMAIN-CONTAINING PROTEIN FADD"/>
    <property type="match status" value="1"/>
</dbReference>
<feature type="domain" description="Death" evidence="2">
    <location>
        <begin position="506"/>
        <end position="589"/>
    </location>
</feature>
<sequence length="657" mass="74487">MFPYRDLVSKEGFTWILKETGVFIKFLPEAVTDPRLITCMLWKPGKGSPPLEDNESLVSNVIELDCDDSNDVVFSSIEVALTHSAKCSRGYELVMKEMTDTDGWRDLETLEVQPSDLQRESLGWQIELPFVQAKITSFSRYAVICRLKSYRLRKEDSEERSKLTISVPDFPGTCLSISGSRFPASMDLVIKVQEISNEALEGKEVLVGPIVHITFTSEAELSDPSQVSPVIISVPIDSQKHQTEFSKMSSRHVRVFFRGGKDASGKWVDWTKKLQPKLENWIVTFKVDGTDSFQINRLLECGVMLDSSTKPLEAEKLFIVDSSCPQQVGFFAYWSQKKKKMEEEQKQGSLTLCCFPIHMKTELKKEISSEHGFLLCGEAKSARLLAKGDQAFFSLSNGLTLADNGNVIDYLPFKFIGDFIFRKDYLARFEAPKIEFFKRENDKEGRENLCSLLLHPVTPFEDRSPVVSREKLQSQKQPPVCEPSTSVKSSVEDSAEIKELRKSTVTQRIAVLCKKHIGNCWRDLGAMLRVSESDLINTDKDYRYSSEKGYAVLQSWRDMDGCSGTVGLLVDALISIDEKRIAEELLDIVREEKRGESQQKDDRSEEHQELCSSPVEDIVREEKRRESQQIGDGTEEHQELCSSPVEGSDSYQTQTNL</sequence>
<dbReference type="SUPFAM" id="SSF47986">
    <property type="entry name" value="DEATH domain"/>
    <property type="match status" value="1"/>
</dbReference>
<evidence type="ECO:0000259" key="2">
    <source>
        <dbReference type="PROSITE" id="PS50017"/>
    </source>
</evidence>
<dbReference type="InterPro" id="IPR000488">
    <property type="entry name" value="Death_dom"/>
</dbReference>
<dbReference type="GO" id="GO:0007165">
    <property type="term" value="P:signal transduction"/>
    <property type="evidence" value="ECO:0007669"/>
    <property type="project" value="InterPro"/>
</dbReference>
<dbReference type="InterPro" id="IPR011029">
    <property type="entry name" value="DEATH-like_dom_sf"/>
</dbReference>
<dbReference type="Gene3D" id="1.10.533.10">
    <property type="entry name" value="Death Domain, Fas"/>
    <property type="match status" value="1"/>
</dbReference>
<dbReference type="AlphaFoldDB" id="A0A2B4R8H4"/>
<feature type="region of interest" description="Disordered" evidence="1">
    <location>
        <begin position="593"/>
        <end position="657"/>
    </location>
</feature>
<feature type="compositionally biased region" description="Basic and acidic residues" evidence="1">
    <location>
        <begin position="593"/>
        <end position="609"/>
    </location>
</feature>
<protein>
    <recommendedName>
        <fullName evidence="2">Death domain-containing protein</fullName>
    </recommendedName>
</protein>
<dbReference type="OrthoDB" id="5988667at2759"/>
<evidence type="ECO:0000313" key="4">
    <source>
        <dbReference type="Proteomes" id="UP000225706"/>
    </source>
</evidence>
<dbReference type="PROSITE" id="PS50017">
    <property type="entry name" value="DEATH_DOMAIN"/>
    <property type="match status" value="1"/>
</dbReference>
<dbReference type="CDD" id="cd01670">
    <property type="entry name" value="Death"/>
    <property type="match status" value="1"/>
</dbReference>
<name>A0A2B4R8H4_STYPI</name>